<gene>
    <name evidence="3" type="ORF">Gogos_020456</name>
</gene>
<feature type="region of interest" description="Disordered" evidence="1">
    <location>
        <begin position="97"/>
        <end position="136"/>
    </location>
</feature>
<dbReference type="OrthoDB" id="852195at2759"/>
<evidence type="ECO:0000259" key="2">
    <source>
        <dbReference type="Pfam" id="PF10536"/>
    </source>
</evidence>
<organism evidence="3 4">
    <name type="scientific">Gossypium gossypioides</name>
    <name type="common">Mexican cotton</name>
    <name type="synonym">Selera gossypioides</name>
    <dbReference type="NCBI Taxonomy" id="34282"/>
    <lineage>
        <taxon>Eukaryota</taxon>
        <taxon>Viridiplantae</taxon>
        <taxon>Streptophyta</taxon>
        <taxon>Embryophyta</taxon>
        <taxon>Tracheophyta</taxon>
        <taxon>Spermatophyta</taxon>
        <taxon>Magnoliopsida</taxon>
        <taxon>eudicotyledons</taxon>
        <taxon>Gunneridae</taxon>
        <taxon>Pentapetalae</taxon>
        <taxon>rosids</taxon>
        <taxon>malvids</taxon>
        <taxon>Malvales</taxon>
        <taxon>Malvaceae</taxon>
        <taxon>Malvoideae</taxon>
        <taxon>Gossypium</taxon>
    </lineage>
</organism>
<sequence length="136" mass="15424">WNHPASYVGIPTALEDIGLLLDQWSEAQFQWTPYKDSTIWAVISDEFFQNLNIWHVKVPLVNYATVETHQTDRVLHQFGFQQPILKALEVLDKEHKIDLRERRGPLNPSRRDDGTGPSTAPTQSPGPTPQPTTPTA</sequence>
<comment type="caution">
    <text evidence="3">The sequence shown here is derived from an EMBL/GenBank/DDBJ whole genome shotgun (WGS) entry which is preliminary data.</text>
</comment>
<feature type="domain" description="Aminotransferase-like plant mobile" evidence="2">
    <location>
        <begin position="16"/>
        <end position="92"/>
    </location>
</feature>
<accession>A0A7J9CXY1</accession>
<name>A0A7J9CXY1_GOSGO</name>
<dbReference type="EMBL" id="JABEZY010107216">
    <property type="protein sequence ID" value="MBA0753115.1"/>
    <property type="molecule type" value="Genomic_DNA"/>
</dbReference>
<dbReference type="Pfam" id="PF10536">
    <property type="entry name" value="PMD"/>
    <property type="match status" value="1"/>
</dbReference>
<keyword evidence="4" id="KW-1185">Reference proteome</keyword>
<proteinExistence type="predicted"/>
<protein>
    <recommendedName>
        <fullName evidence="2">Aminotransferase-like plant mobile domain-containing protein</fullName>
    </recommendedName>
</protein>
<feature type="compositionally biased region" description="Pro residues" evidence="1">
    <location>
        <begin position="124"/>
        <end position="136"/>
    </location>
</feature>
<feature type="non-terminal residue" evidence="3">
    <location>
        <position position="136"/>
    </location>
</feature>
<evidence type="ECO:0000256" key="1">
    <source>
        <dbReference type="SAM" id="MobiDB-lite"/>
    </source>
</evidence>
<dbReference type="Proteomes" id="UP000593579">
    <property type="component" value="Unassembled WGS sequence"/>
</dbReference>
<feature type="compositionally biased region" description="Basic and acidic residues" evidence="1">
    <location>
        <begin position="97"/>
        <end position="114"/>
    </location>
</feature>
<reference evidence="3 4" key="1">
    <citation type="journal article" date="2019" name="Genome Biol. Evol.">
        <title>Insights into the evolution of the New World diploid cottons (Gossypium, subgenus Houzingenia) based on genome sequencing.</title>
        <authorList>
            <person name="Grover C.E."/>
            <person name="Arick M.A. 2nd"/>
            <person name="Thrash A."/>
            <person name="Conover J.L."/>
            <person name="Sanders W.S."/>
            <person name="Peterson D.G."/>
            <person name="Frelichowski J.E."/>
            <person name="Scheffler J.A."/>
            <person name="Scheffler B.E."/>
            <person name="Wendel J.F."/>
        </authorList>
    </citation>
    <scope>NUCLEOTIDE SEQUENCE [LARGE SCALE GENOMIC DNA]</scope>
    <source>
        <strain evidence="3">5</strain>
        <tissue evidence="3">Leaf</tissue>
    </source>
</reference>
<evidence type="ECO:0000313" key="4">
    <source>
        <dbReference type="Proteomes" id="UP000593579"/>
    </source>
</evidence>
<evidence type="ECO:0000313" key="3">
    <source>
        <dbReference type="EMBL" id="MBA0753115.1"/>
    </source>
</evidence>
<dbReference type="AlphaFoldDB" id="A0A7J9CXY1"/>
<dbReference type="InterPro" id="IPR019557">
    <property type="entry name" value="AminoTfrase-like_pln_mobile"/>
</dbReference>